<accession>A0ABW1FTB6</accession>
<dbReference type="EMBL" id="JBHSQJ010000001">
    <property type="protein sequence ID" value="MFC5905671.1"/>
    <property type="molecule type" value="Genomic_DNA"/>
</dbReference>
<evidence type="ECO:0000313" key="1">
    <source>
        <dbReference type="EMBL" id="MFC5905671.1"/>
    </source>
</evidence>
<protein>
    <recommendedName>
        <fullName evidence="3">Amidohydrolase 3 domain-containing protein</fullName>
    </recommendedName>
</protein>
<gene>
    <name evidence="1" type="ORF">ACFP3V_00330</name>
</gene>
<dbReference type="RefSeq" id="WP_380578329.1">
    <property type="nucleotide sequence ID" value="NZ_JBHSQJ010000001.1"/>
</dbReference>
<comment type="caution">
    <text evidence="1">The sequence shown here is derived from an EMBL/GenBank/DDBJ whole genome shotgun (WGS) entry which is preliminary data.</text>
</comment>
<reference evidence="2" key="1">
    <citation type="journal article" date="2019" name="Int. J. Syst. Evol. Microbiol.">
        <title>The Global Catalogue of Microorganisms (GCM) 10K type strain sequencing project: providing services to taxonomists for standard genome sequencing and annotation.</title>
        <authorList>
            <consortium name="The Broad Institute Genomics Platform"/>
            <consortium name="The Broad Institute Genome Sequencing Center for Infectious Disease"/>
            <person name="Wu L."/>
            <person name="Ma J."/>
        </authorList>
    </citation>
    <scope>NUCLEOTIDE SEQUENCE [LARGE SCALE GENOMIC DNA]</scope>
    <source>
        <strain evidence="2">JCM 4816</strain>
    </source>
</reference>
<evidence type="ECO:0008006" key="3">
    <source>
        <dbReference type="Google" id="ProtNLM"/>
    </source>
</evidence>
<dbReference type="Proteomes" id="UP001596174">
    <property type="component" value="Unassembled WGS sequence"/>
</dbReference>
<dbReference type="SUPFAM" id="SSF51338">
    <property type="entry name" value="Composite domain of metallo-dependent hydrolases"/>
    <property type="match status" value="1"/>
</dbReference>
<keyword evidence="2" id="KW-1185">Reference proteome</keyword>
<evidence type="ECO:0000313" key="2">
    <source>
        <dbReference type="Proteomes" id="UP001596174"/>
    </source>
</evidence>
<sequence length="134" mass="14149">MLTFHQGADGFSVLVDRDRIVAAGRKLAPPDGARVRAWPGELRPGALWTGALPDAPSARERVYAALRAGATGVVLDADADRQDPELRAAATRVGMGSAAGRLAAGERADFAVFDDFDDACIATVVAGRIVHRRR</sequence>
<organism evidence="1 2">
    <name type="scientific">Streptacidiphilus monticola</name>
    <dbReference type="NCBI Taxonomy" id="2161674"/>
    <lineage>
        <taxon>Bacteria</taxon>
        <taxon>Bacillati</taxon>
        <taxon>Actinomycetota</taxon>
        <taxon>Actinomycetes</taxon>
        <taxon>Kitasatosporales</taxon>
        <taxon>Streptomycetaceae</taxon>
        <taxon>Streptacidiphilus</taxon>
    </lineage>
</organism>
<proteinExistence type="predicted"/>
<dbReference type="InterPro" id="IPR011059">
    <property type="entry name" value="Metal-dep_hydrolase_composite"/>
</dbReference>
<name>A0ABW1FTB6_9ACTN</name>